<proteinExistence type="predicted"/>
<organism evidence="1 2">
    <name type="scientific">Endozoicomonas lisbonensis</name>
    <dbReference type="NCBI Taxonomy" id="3120522"/>
    <lineage>
        <taxon>Bacteria</taxon>
        <taxon>Pseudomonadati</taxon>
        <taxon>Pseudomonadota</taxon>
        <taxon>Gammaproteobacteria</taxon>
        <taxon>Oceanospirillales</taxon>
        <taxon>Endozoicomonadaceae</taxon>
        <taxon>Endozoicomonas</taxon>
    </lineage>
</organism>
<name>A0ABV2SKI3_9GAMM</name>
<gene>
    <name evidence="1" type="ORF">V5J35_003479</name>
</gene>
<keyword evidence="2" id="KW-1185">Reference proteome</keyword>
<accession>A0ABV2SKI3</accession>
<evidence type="ECO:0000313" key="1">
    <source>
        <dbReference type="EMBL" id="MET4758287.1"/>
    </source>
</evidence>
<dbReference type="EMBL" id="JBEWTB010000002">
    <property type="protein sequence ID" value="MET4758287.1"/>
    <property type="molecule type" value="Genomic_DNA"/>
</dbReference>
<dbReference type="Proteomes" id="UP001549366">
    <property type="component" value="Unassembled WGS sequence"/>
</dbReference>
<dbReference type="RefSeq" id="WP_354008384.1">
    <property type="nucleotide sequence ID" value="NZ_JBEWTA010000001.1"/>
</dbReference>
<protein>
    <recommendedName>
        <fullName evidence="3">DUF1439 domain-containing protein</fullName>
    </recommendedName>
</protein>
<sequence>MKKLIRSWGAPFNLLLVLVFLLAVMLAGCPSSRSETLTGEQLQALVNQKFMSPQIRNLEVLPPIVNIQLYLETPRLTIRGDYQPLGFQFRGTLDADVFSGDVFSDYINGSVTDPVPFQVEGSANLEYQPDDHAFFFSNIQLDRAHIDLDIAMIETLIIDQLKKALRQELGSLPVIPLDDGDALYRKLGTLPASVKVEQGKVVITSNASES</sequence>
<dbReference type="Gene3D" id="3.15.10.40">
    <property type="entry name" value="Uncharacterised protein PF07273, DUF1439"/>
    <property type="match status" value="1"/>
</dbReference>
<comment type="caution">
    <text evidence="1">The sequence shown here is derived from an EMBL/GenBank/DDBJ whole genome shotgun (WGS) entry which is preliminary data.</text>
</comment>
<dbReference type="PROSITE" id="PS51257">
    <property type="entry name" value="PROKAR_LIPOPROTEIN"/>
    <property type="match status" value="1"/>
</dbReference>
<evidence type="ECO:0008006" key="3">
    <source>
        <dbReference type="Google" id="ProtNLM"/>
    </source>
</evidence>
<reference evidence="1 2" key="1">
    <citation type="submission" date="2024-06" db="EMBL/GenBank/DDBJ databases">
        <title>Genomic Encyclopedia of Type Strains, Phase V (KMG-V): Genome sequencing to study the core and pangenomes of soil and plant-associated prokaryotes.</title>
        <authorList>
            <person name="Whitman W."/>
        </authorList>
    </citation>
    <scope>NUCLEOTIDE SEQUENCE [LARGE SCALE GENOMIC DNA]</scope>
    <source>
        <strain evidence="1 2">NE40</strain>
    </source>
</reference>
<evidence type="ECO:0000313" key="2">
    <source>
        <dbReference type="Proteomes" id="UP001549366"/>
    </source>
</evidence>